<dbReference type="AlphaFoldDB" id="A0A510DWH2"/>
<dbReference type="KEGG" id="step:IC006_1898"/>
<gene>
    <name evidence="1" type="ORF">IC006_1898</name>
    <name evidence="2" type="ORF">IC007_1906</name>
</gene>
<proteinExistence type="predicted"/>
<name>A0A510DWH2_9CREN</name>
<evidence type="ECO:0000313" key="4">
    <source>
        <dbReference type="Proteomes" id="UP000325030"/>
    </source>
</evidence>
<protein>
    <submittedName>
        <fullName evidence="1">Uncharacterized protein</fullName>
    </submittedName>
</protein>
<dbReference type="GeneID" id="41718240"/>
<dbReference type="STRING" id="1294262.GCA_001316085_00104"/>
<dbReference type="EMBL" id="AP018929">
    <property type="protein sequence ID" value="BBG24571.1"/>
    <property type="molecule type" value="Genomic_DNA"/>
</dbReference>
<accession>A0A510DWH2</accession>
<dbReference type="OrthoDB" id="33957at2157"/>
<dbReference type="Proteomes" id="UP000322983">
    <property type="component" value="Chromosome"/>
</dbReference>
<keyword evidence="3" id="KW-1185">Reference proteome</keyword>
<evidence type="ECO:0000313" key="3">
    <source>
        <dbReference type="Proteomes" id="UP000322983"/>
    </source>
</evidence>
<reference evidence="1 3" key="2">
    <citation type="journal article" date="2020" name="Int. J. Syst. Evol. Microbiol.">
        <title>Sulfuracidifex tepidarius gen. nov., sp. nov. and transfer of Sulfolobus metallicus Huber and Stetter 1992 to the genus Sulfuracidifex as Sulfuracidifex metallicus comb. nov.</title>
        <authorList>
            <person name="Itoh T."/>
            <person name="Miura T."/>
            <person name="Sakai H.D."/>
            <person name="Kato S."/>
            <person name="Ohkuma M."/>
            <person name="Takashina T."/>
        </authorList>
    </citation>
    <scope>NUCLEOTIDE SEQUENCE [LARGE SCALE GENOMIC DNA]</scope>
    <source>
        <strain evidence="1 3">IC-006</strain>
        <strain evidence="2">IC-007</strain>
    </source>
</reference>
<organism evidence="1 3">
    <name type="scientific">Sulfuracidifex tepidarius</name>
    <dbReference type="NCBI Taxonomy" id="1294262"/>
    <lineage>
        <taxon>Archaea</taxon>
        <taxon>Thermoproteota</taxon>
        <taxon>Thermoprotei</taxon>
        <taxon>Sulfolobales</taxon>
        <taxon>Sulfolobaceae</taxon>
        <taxon>Sulfuracidifex</taxon>
    </lineage>
</organism>
<dbReference type="Proteomes" id="UP000325030">
    <property type="component" value="Chromosome"/>
</dbReference>
<reference evidence="4" key="1">
    <citation type="submission" date="2018-09" db="EMBL/GenBank/DDBJ databases">
        <title>Complete Genome Sequencing of Sulfolobus sp. JCM 16834.</title>
        <authorList>
            <person name="Kato S."/>
            <person name="Itoh T."/>
            <person name="Ohkuma M."/>
        </authorList>
    </citation>
    <scope>NUCLEOTIDE SEQUENCE [LARGE SCALE GENOMIC DNA]</scope>
    <source>
        <strain evidence="4">IC-007</strain>
    </source>
</reference>
<evidence type="ECO:0000313" key="2">
    <source>
        <dbReference type="EMBL" id="BBG27359.1"/>
    </source>
</evidence>
<accession>A0A510E4E8</accession>
<evidence type="ECO:0000313" key="1">
    <source>
        <dbReference type="EMBL" id="BBG24571.1"/>
    </source>
</evidence>
<sequence length="94" mass="11280">MSTRWNPSWKIVKTTIDKEEVDVCYDSSSKLYVCPLCSPECKRGELPTYSSYFFNLEDMKRHMQAHKYELWKKKMTRANETKVEESEDEEIENE</sequence>
<dbReference type="EMBL" id="AP018930">
    <property type="protein sequence ID" value="BBG27359.1"/>
    <property type="molecule type" value="Genomic_DNA"/>
</dbReference>
<dbReference type="RefSeq" id="WP_054844836.1">
    <property type="nucleotide sequence ID" value="NZ_AP018929.1"/>
</dbReference>